<proteinExistence type="predicted"/>
<organism evidence="1 2">
    <name type="scientific">Gemmobacter aquatilis</name>
    <dbReference type="NCBI Taxonomy" id="933059"/>
    <lineage>
        <taxon>Bacteria</taxon>
        <taxon>Pseudomonadati</taxon>
        <taxon>Pseudomonadota</taxon>
        <taxon>Alphaproteobacteria</taxon>
        <taxon>Rhodobacterales</taxon>
        <taxon>Paracoccaceae</taxon>
        <taxon>Gemmobacter</taxon>
    </lineage>
</organism>
<dbReference type="RefSeq" id="WP_091296572.1">
    <property type="nucleotide sequence ID" value="NZ_FOCE01000001.1"/>
</dbReference>
<keyword evidence="2" id="KW-1185">Reference proteome</keyword>
<protein>
    <submittedName>
        <fullName evidence="1">Uncharacterized protein</fullName>
    </submittedName>
</protein>
<evidence type="ECO:0000313" key="2">
    <source>
        <dbReference type="Proteomes" id="UP000198761"/>
    </source>
</evidence>
<evidence type="ECO:0000313" key="1">
    <source>
        <dbReference type="EMBL" id="SEM61469.1"/>
    </source>
</evidence>
<sequence length="146" mass="15930">MENPGALAGATGAAGLTKQPDKVDDLAAEYRLRHDWAITLTYAVENAHPDDALSICCGVVERLRRGAPLPPLLDIEHEASWWASMATPFELLAYLQACLAQLTDEAVKVNTRKRLLVQLWDTLPASDRHAFLARVDPQGAFVRGAA</sequence>
<dbReference type="EMBL" id="FOCE01000001">
    <property type="protein sequence ID" value="SEM61469.1"/>
    <property type="molecule type" value="Genomic_DNA"/>
</dbReference>
<accession>A0A1H7ZVE0</accession>
<dbReference type="AlphaFoldDB" id="A0A1H7ZVE0"/>
<dbReference type="Proteomes" id="UP000198761">
    <property type="component" value="Unassembled WGS sequence"/>
</dbReference>
<gene>
    <name evidence="1" type="ORF">SAMN04488103_101632</name>
</gene>
<reference evidence="1 2" key="1">
    <citation type="submission" date="2016-10" db="EMBL/GenBank/DDBJ databases">
        <authorList>
            <person name="de Groot N.N."/>
        </authorList>
    </citation>
    <scope>NUCLEOTIDE SEQUENCE [LARGE SCALE GENOMIC DNA]</scope>
    <source>
        <strain evidence="1 2">DSM 3857</strain>
    </source>
</reference>
<dbReference type="OrthoDB" id="7851001at2"/>
<dbReference type="STRING" id="933059.SAMN04488103_101632"/>
<name>A0A1H7ZVE0_9RHOB</name>